<gene>
    <name evidence="4" type="ORF">BSTOLATCC_MIC39730</name>
</gene>
<dbReference type="GO" id="GO:0000338">
    <property type="term" value="P:protein deneddylation"/>
    <property type="evidence" value="ECO:0007669"/>
    <property type="project" value="InterPro"/>
</dbReference>
<dbReference type="InterPro" id="IPR033859">
    <property type="entry name" value="MPN_CSN6"/>
</dbReference>
<dbReference type="Pfam" id="PF01398">
    <property type="entry name" value="JAB"/>
    <property type="match status" value="1"/>
</dbReference>
<evidence type="ECO:0000259" key="3">
    <source>
        <dbReference type="PROSITE" id="PS50249"/>
    </source>
</evidence>
<keyword evidence="2" id="KW-0539">Nucleus</keyword>
<sequence>MSLEVCLHPLVLMNISDHFTRAFANKGSPQRVIGILVGTVSGRNIQIQNSFEALWTSAGENTKLDTEFIEKKLSMLLEIFPNYEFLGWYSTGKLHERDMLIQRSLVNFNENPLYLVLNTVDPPPKESEDLPVELYESHVQVMENQTNYQFKQLTYTIETTDPERIAVDYVSRAGAATGEFSEYSSNLMTFLSAMRLFKKRLLKLVEMVAGNSDVQKDHKLMRKLNEICNRIPVAPFDRLKDDFNQEISEELMTTYMAAMSKGSSHTSELLERFDFIAMSRDLD</sequence>
<keyword evidence="5" id="KW-1185">Reference proteome</keyword>
<dbReference type="Gene3D" id="3.40.140.10">
    <property type="entry name" value="Cytidine Deaminase, domain 2"/>
    <property type="match status" value="1"/>
</dbReference>
<evidence type="ECO:0000313" key="4">
    <source>
        <dbReference type="EMBL" id="CAG9325950.1"/>
    </source>
</evidence>
<evidence type="ECO:0000313" key="5">
    <source>
        <dbReference type="Proteomes" id="UP001162131"/>
    </source>
</evidence>
<dbReference type="PANTHER" id="PTHR10540">
    <property type="entry name" value="EUKARYOTIC TRANSLATION INITIATION FACTOR 3 SUBUNIT F-RELATED"/>
    <property type="match status" value="1"/>
</dbReference>
<protein>
    <recommendedName>
        <fullName evidence="2">COP9 signalosome complex subunit 6</fullName>
    </recommendedName>
</protein>
<comment type="function">
    <text evidence="2">Component of the COP9 signalosome complex (CSN), a complex involved in various cellular and developmental processes.</text>
</comment>
<accession>A0AAU9JJZ8</accession>
<dbReference type="SMART" id="SM00232">
    <property type="entry name" value="JAB_MPN"/>
    <property type="match status" value="1"/>
</dbReference>
<comment type="subcellular location">
    <subcellularLocation>
        <location evidence="2">Cytoplasm</location>
    </subcellularLocation>
    <subcellularLocation>
        <location evidence="2">Nucleus</location>
    </subcellularLocation>
</comment>
<dbReference type="PROSITE" id="PS50249">
    <property type="entry name" value="MPN"/>
    <property type="match status" value="1"/>
</dbReference>
<organism evidence="4 5">
    <name type="scientific">Blepharisma stoltei</name>
    <dbReference type="NCBI Taxonomy" id="1481888"/>
    <lineage>
        <taxon>Eukaryota</taxon>
        <taxon>Sar</taxon>
        <taxon>Alveolata</taxon>
        <taxon>Ciliophora</taxon>
        <taxon>Postciliodesmatophora</taxon>
        <taxon>Heterotrichea</taxon>
        <taxon>Heterotrichida</taxon>
        <taxon>Blepharismidae</taxon>
        <taxon>Blepharisma</taxon>
    </lineage>
</organism>
<keyword evidence="2" id="KW-0963">Cytoplasm</keyword>
<evidence type="ECO:0000256" key="1">
    <source>
        <dbReference type="ARBA" id="ARBA00010893"/>
    </source>
</evidence>
<dbReference type="GO" id="GO:0008180">
    <property type="term" value="C:COP9 signalosome"/>
    <property type="evidence" value="ECO:0007669"/>
    <property type="project" value="UniProtKB-UniRule"/>
</dbReference>
<proteinExistence type="inferred from homology"/>
<comment type="similarity">
    <text evidence="1 2">Belongs to the peptidase M67A family. CSN6 subfamily.</text>
</comment>
<dbReference type="AlphaFoldDB" id="A0AAU9JJZ8"/>
<comment type="caution">
    <text evidence="4">The sequence shown here is derived from an EMBL/GenBank/DDBJ whole genome shotgun (WGS) entry which is preliminary data.</text>
</comment>
<dbReference type="GO" id="GO:0005737">
    <property type="term" value="C:cytoplasm"/>
    <property type="evidence" value="ECO:0007669"/>
    <property type="project" value="UniProtKB-SubCell"/>
</dbReference>
<dbReference type="Proteomes" id="UP001162131">
    <property type="component" value="Unassembled WGS sequence"/>
</dbReference>
<reference evidence="4" key="1">
    <citation type="submission" date="2021-09" db="EMBL/GenBank/DDBJ databases">
        <authorList>
            <consortium name="AG Swart"/>
            <person name="Singh M."/>
            <person name="Singh A."/>
            <person name="Seah K."/>
            <person name="Emmerich C."/>
        </authorList>
    </citation>
    <scope>NUCLEOTIDE SEQUENCE</scope>
    <source>
        <strain evidence="4">ATCC30299</strain>
    </source>
</reference>
<evidence type="ECO:0000256" key="2">
    <source>
        <dbReference type="RuleBase" id="RU367006"/>
    </source>
</evidence>
<dbReference type="InterPro" id="IPR000555">
    <property type="entry name" value="JAMM/MPN+_dom"/>
</dbReference>
<dbReference type="EMBL" id="CAJZBQ010000039">
    <property type="protein sequence ID" value="CAG9325950.1"/>
    <property type="molecule type" value="Genomic_DNA"/>
</dbReference>
<keyword evidence="2" id="KW-0736">Signalosome</keyword>
<dbReference type="PANTHER" id="PTHR10540:SF8">
    <property type="entry name" value="COP9 SIGNALOSOME COMPLEX SUBUNIT 6"/>
    <property type="match status" value="1"/>
</dbReference>
<feature type="domain" description="MPN" evidence="3">
    <location>
        <begin position="5"/>
        <end position="141"/>
    </location>
</feature>
<dbReference type="Pfam" id="PF13012">
    <property type="entry name" value="MitMem_reg"/>
    <property type="match status" value="1"/>
</dbReference>
<dbReference type="CDD" id="cd08063">
    <property type="entry name" value="MPN_CSN6"/>
    <property type="match status" value="1"/>
</dbReference>
<dbReference type="InterPro" id="IPR024969">
    <property type="entry name" value="EIF3F/CSN6-like_C"/>
</dbReference>
<name>A0AAU9JJZ8_9CILI</name>
<dbReference type="GO" id="GO:0008237">
    <property type="term" value="F:metallopeptidase activity"/>
    <property type="evidence" value="ECO:0007669"/>
    <property type="project" value="InterPro"/>
</dbReference>
<dbReference type="InterPro" id="IPR037518">
    <property type="entry name" value="MPN"/>
</dbReference>